<keyword evidence="3" id="KW-1185">Reference proteome</keyword>
<dbReference type="EMBL" id="KL198040">
    <property type="protein sequence ID" value="KDQ14035.1"/>
    <property type="molecule type" value="Genomic_DNA"/>
</dbReference>
<dbReference type="AlphaFoldDB" id="A0A067MH33"/>
<dbReference type="HOGENOM" id="CLU_1008297_0_0_1"/>
<reference evidence="3" key="1">
    <citation type="journal article" date="2014" name="Proc. Natl. Acad. Sci. U.S.A.">
        <title>Extensive sampling of basidiomycete genomes demonstrates inadequacy of the white-rot/brown-rot paradigm for wood decay fungi.</title>
        <authorList>
            <person name="Riley R."/>
            <person name="Salamov A.A."/>
            <person name="Brown D.W."/>
            <person name="Nagy L.G."/>
            <person name="Floudas D."/>
            <person name="Held B.W."/>
            <person name="Levasseur A."/>
            <person name="Lombard V."/>
            <person name="Morin E."/>
            <person name="Otillar R."/>
            <person name="Lindquist E.A."/>
            <person name="Sun H."/>
            <person name="LaButti K.M."/>
            <person name="Schmutz J."/>
            <person name="Jabbour D."/>
            <person name="Luo H."/>
            <person name="Baker S.E."/>
            <person name="Pisabarro A.G."/>
            <person name="Walton J.D."/>
            <person name="Blanchette R.A."/>
            <person name="Henrissat B."/>
            <person name="Martin F."/>
            <person name="Cullen D."/>
            <person name="Hibbett D.S."/>
            <person name="Grigoriev I.V."/>
        </authorList>
    </citation>
    <scope>NUCLEOTIDE SEQUENCE [LARGE SCALE GENOMIC DNA]</scope>
    <source>
        <strain evidence="3">FD-172 SS1</strain>
    </source>
</reference>
<dbReference type="Gene3D" id="1.20.5.370">
    <property type="match status" value="1"/>
</dbReference>
<keyword evidence="1" id="KW-0175">Coiled coil</keyword>
<evidence type="ECO:0000256" key="1">
    <source>
        <dbReference type="SAM" id="Coils"/>
    </source>
</evidence>
<proteinExistence type="predicted"/>
<evidence type="ECO:0000313" key="2">
    <source>
        <dbReference type="EMBL" id="KDQ14035.1"/>
    </source>
</evidence>
<dbReference type="SUPFAM" id="SSF58022">
    <property type="entry name" value="XRCC4, C-terminal oligomerization domain"/>
    <property type="match status" value="1"/>
</dbReference>
<dbReference type="InParanoid" id="A0A067MH33"/>
<sequence length="276" mass="31349">MKGTEVELSSSEPDAVTDFVRNWVKFSTRAVRQRILYEELDEMIHSVGVLEGRLGRPSDSVKSKESTALARREEARRAYAHDISLLHDLLEKFVKWILSPIEALQRAPATTATTANDAGIDISFSTSDPDRSFNNSDSERRNLLPLDAPELAARLAALEQRVGKQIPQVRKAFLLETAEIREGVEKIRTEIKLMSAQFEEGLEDRFSGLQQNMGRSGGVEREEFSAILQRIDALERSNQRLSKENEELKQDVWKMEKEMYKQAGSIEQLESEVKQV</sequence>
<dbReference type="Proteomes" id="UP000027195">
    <property type="component" value="Unassembled WGS sequence"/>
</dbReference>
<dbReference type="InterPro" id="IPR014751">
    <property type="entry name" value="XRCC4-like_C"/>
</dbReference>
<protein>
    <submittedName>
        <fullName evidence="2">Uncharacterized protein</fullName>
    </submittedName>
</protein>
<accession>A0A067MH33</accession>
<feature type="coiled-coil region" evidence="1">
    <location>
        <begin position="224"/>
        <end position="258"/>
    </location>
</feature>
<organism evidence="2 3">
    <name type="scientific">Botryobasidium botryosum (strain FD-172 SS1)</name>
    <dbReference type="NCBI Taxonomy" id="930990"/>
    <lineage>
        <taxon>Eukaryota</taxon>
        <taxon>Fungi</taxon>
        <taxon>Dikarya</taxon>
        <taxon>Basidiomycota</taxon>
        <taxon>Agaricomycotina</taxon>
        <taxon>Agaricomycetes</taxon>
        <taxon>Cantharellales</taxon>
        <taxon>Botryobasidiaceae</taxon>
        <taxon>Botryobasidium</taxon>
    </lineage>
</organism>
<name>A0A067MH33_BOTB1</name>
<gene>
    <name evidence="2" type="ORF">BOTBODRAFT_33154</name>
</gene>
<evidence type="ECO:0000313" key="3">
    <source>
        <dbReference type="Proteomes" id="UP000027195"/>
    </source>
</evidence>